<evidence type="ECO:0000256" key="1">
    <source>
        <dbReference type="SAM" id="Phobius"/>
    </source>
</evidence>
<gene>
    <name evidence="2" type="ORF">CCGE525_11800</name>
</gene>
<organism evidence="2 3">
    <name type="scientific">Rhizobium jaguaris</name>
    <dbReference type="NCBI Taxonomy" id="1312183"/>
    <lineage>
        <taxon>Bacteria</taxon>
        <taxon>Pseudomonadati</taxon>
        <taxon>Pseudomonadota</taxon>
        <taxon>Alphaproteobacteria</taxon>
        <taxon>Hyphomicrobiales</taxon>
        <taxon>Rhizobiaceae</taxon>
        <taxon>Rhizobium/Agrobacterium group</taxon>
        <taxon>Rhizobium</taxon>
    </lineage>
</organism>
<dbReference type="Proteomes" id="UP000282195">
    <property type="component" value="Chromosome"/>
</dbReference>
<accession>A0A387FVC1</accession>
<keyword evidence="1" id="KW-1133">Transmembrane helix</keyword>
<reference evidence="2 3" key="1">
    <citation type="submission" date="2018-10" db="EMBL/GenBank/DDBJ databases">
        <title>Rhizobium etli, R. leguminosarum and a new Rhizobium genospecies from Phaseolus dumosus.</title>
        <authorList>
            <person name="Ramirez-Puebla S.T."/>
            <person name="Rogel-Hernandez M.A."/>
            <person name="Guerrero G."/>
            <person name="Ormeno-Orrillo E."/>
            <person name="Martinez-Romero J.C."/>
            <person name="Negrete-Yankelevich S."/>
            <person name="Martinez-Romero E."/>
        </authorList>
    </citation>
    <scope>NUCLEOTIDE SEQUENCE [LARGE SCALE GENOMIC DNA]</scope>
    <source>
        <strain evidence="2 3">CCGE525</strain>
    </source>
</reference>
<name>A0A387FVC1_9HYPH</name>
<dbReference type="AlphaFoldDB" id="A0A387FVC1"/>
<sequence length="84" mass="9066">MVETPRKKRGLGKALIAALVAIVLVIGGRWYAYVAYADNPFDEVGIGLNTMMPGQIRDKGCAMLKARFENKTLPPAGCGVNGNW</sequence>
<feature type="transmembrane region" description="Helical" evidence="1">
    <location>
        <begin position="12"/>
        <end position="32"/>
    </location>
</feature>
<keyword evidence="1" id="KW-0812">Transmembrane</keyword>
<protein>
    <submittedName>
        <fullName evidence="2">Uncharacterized protein</fullName>
    </submittedName>
</protein>
<dbReference type="EMBL" id="CP032694">
    <property type="protein sequence ID" value="AYG59402.1"/>
    <property type="molecule type" value="Genomic_DNA"/>
</dbReference>
<dbReference type="OrthoDB" id="8478544at2"/>
<dbReference type="RefSeq" id="WP_120704419.1">
    <property type="nucleotide sequence ID" value="NZ_CP032694.1"/>
</dbReference>
<proteinExistence type="predicted"/>
<keyword evidence="3" id="KW-1185">Reference proteome</keyword>
<evidence type="ECO:0000313" key="3">
    <source>
        <dbReference type="Proteomes" id="UP000282195"/>
    </source>
</evidence>
<evidence type="ECO:0000313" key="2">
    <source>
        <dbReference type="EMBL" id="AYG59402.1"/>
    </source>
</evidence>
<keyword evidence="1" id="KW-0472">Membrane</keyword>
<dbReference type="KEGG" id="rjg:CCGE525_11800"/>